<feature type="domain" description="Heparinase II C-terminal" evidence="2">
    <location>
        <begin position="676"/>
        <end position="753"/>
    </location>
</feature>
<sequence length="1154" mass="130718">MKTCFFALLTLVCSAFSVFANDTIKMPPHPRLLLNSNDVLHLKERVKHPDFKNIKIVFDKQLAYPTDGQSTDGVPDEKIRQKIEALALMYLIDSTQNKSSGIKAIQLVEKYLPSIQKVKGYHENLHCYEAVFGAAMVYDWCYKLLDSEDKKVLISQMKRVSCLGEYCLERGTPKQYLSGHYGEVGANVFLAQGIATYDEDKEYFDFEYAEQVNYFAKSRNPMFESGTHHQGSQYIAVRYYSEILQAFMLEKLGLNPYSKKISTLAYRGIYQTIPQTNDMDGMAEGDCHNKLGMGYFPYANLAAQLSEDPYLQSYSKLYLSQSENYSARAFIFHNPKIDAKPIDKLPLSRFFSSPSGLMFARTNWDFNRKDYKSNAMVVLMNMREYSAKNHQHLDLGHFSIYYKGHLALDSGIYQGGEFENEWGKLNYVNYYTRTVAHNSILIYDPNEPYPFEGSDKRAVSRDGGQFSLNNRAWNTSKEMFDAGKSAEILAVDIAKGPKPTYSYLKGDMTRAYNCPPNVEIYPAKADTVRRSFVFLNLKSNKIPGVLMVFDKVVSTNASFKKSWLLHSQNEPRILQSAVEFENTNQGRNGKLHNDILLPEPENQEIEKIGGAGKEYWVDGKNYGKATQEDAGRWRIELSPKNASKSDNFLNVIQVMDATSKITPHVVTKKRATKGDHIAVEVADCIVVQHLALDKYNDSIHFEIGKKTKKYKVLITDLQAGTWKVKSPSGSFRSQVQDGSGTLYFESKGGSFQLVPEIPQKIIVNKNQDIIIRNPLSIDRNNEIIAIACEKYKNAAKDLVPQIKCKSTVLNSQLSDGNKDGIWDELLVEVNLKASKTDTLQLNWIKKERVISPQQSTNIRFSYKSKSTEPNAEIDNVSRLRGFTQNSTNPSFQLEGPGIENDKVAFRHFFDKRNSKDVFGKLTNEMVLEKVGLKGSWHNLQDWGMDILQTGGSIGAGGFGIIENNTIYSLADADNSIFNHIEEGALKATYSIQFKNWDCGRLKKDGYELVSIYKGDFFYTEKIKVRLEKDQKLICGMPNFTSDSLYVKVHNSKFSSIATFDKQAQGTSSLLGLAIMFPTKNFVAKGKVNTANEFIRSNFVALDATENDIQTIRFFACWEKTDPRFSSKIGFDTYLQDTADKLANPIQVFILDKTT</sequence>
<dbReference type="KEGG" id="fnk:E1750_01135"/>
<gene>
    <name evidence="3" type="ORF">E1750_01135</name>
</gene>
<dbReference type="InterPro" id="IPR032342">
    <property type="entry name" value="DUF4861"/>
</dbReference>
<organism evidence="3 4">
    <name type="scientific">Flavobacterium nackdongense</name>
    <dbReference type="NCBI Taxonomy" id="2547394"/>
    <lineage>
        <taxon>Bacteria</taxon>
        <taxon>Pseudomonadati</taxon>
        <taxon>Bacteroidota</taxon>
        <taxon>Flavobacteriia</taxon>
        <taxon>Flavobacteriales</taxon>
        <taxon>Flavobacteriaceae</taxon>
        <taxon>Flavobacterium</taxon>
    </lineage>
</organism>
<dbReference type="Gene3D" id="1.50.10.100">
    <property type="entry name" value="Chondroitin AC/alginate lyase"/>
    <property type="match status" value="1"/>
</dbReference>
<evidence type="ECO:0000313" key="4">
    <source>
        <dbReference type="Proteomes" id="UP000291124"/>
    </source>
</evidence>
<keyword evidence="1" id="KW-0732">Signal</keyword>
<dbReference type="EMBL" id="CP037933">
    <property type="protein sequence ID" value="QBN17458.1"/>
    <property type="molecule type" value="Genomic_DNA"/>
</dbReference>
<dbReference type="Proteomes" id="UP000291124">
    <property type="component" value="Chromosome"/>
</dbReference>
<accession>A0A4P6Y7B6</accession>
<dbReference type="InterPro" id="IPR040925">
    <property type="entry name" value="HepII_C"/>
</dbReference>
<feature type="chain" id="PRO_5020443260" evidence="1">
    <location>
        <begin position="21"/>
        <end position="1154"/>
    </location>
</feature>
<evidence type="ECO:0000256" key="1">
    <source>
        <dbReference type="SAM" id="SignalP"/>
    </source>
</evidence>
<dbReference type="InterPro" id="IPR008929">
    <property type="entry name" value="Chondroitin_lyas"/>
</dbReference>
<evidence type="ECO:0000313" key="3">
    <source>
        <dbReference type="EMBL" id="QBN17458.1"/>
    </source>
</evidence>
<dbReference type="Pfam" id="PF16153">
    <property type="entry name" value="DUF4861"/>
    <property type="match status" value="1"/>
</dbReference>
<keyword evidence="4" id="KW-1185">Reference proteome</keyword>
<dbReference type="Gene3D" id="2.70.98.70">
    <property type="match status" value="1"/>
</dbReference>
<feature type="signal peptide" evidence="1">
    <location>
        <begin position="1"/>
        <end position="20"/>
    </location>
</feature>
<dbReference type="RefSeq" id="WP_133274989.1">
    <property type="nucleotide sequence ID" value="NZ_CP037933.1"/>
</dbReference>
<evidence type="ECO:0000259" key="2">
    <source>
        <dbReference type="Pfam" id="PF18675"/>
    </source>
</evidence>
<dbReference type="AlphaFoldDB" id="A0A4P6Y7B6"/>
<reference evidence="4" key="1">
    <citation type="submission" date="2019-03" db="EMBL/GenBank/DDBJ databases">
        <title>Flavobacterium sp.</title>
        <authorList>
            <person name="Kim H."/>
        </authorList>
    </citation>
    <scope>NUCLEOTIDE SEQUENCE [LARGE SCALE GENOMIC DNA]</scope>
    <source>
        <strain evidence="4">GS13</strain>
    </source>
</reference>
<name>A0A4P6Y7B6_9FLAO</name>
<dbReference type="Pfam" id="PF18675">
    <property type="entry name" value="HepII_C"/>
    <property type="match status" value="1"/>
</dbReference>
<proteinExistence type="predicted"/>
<dbReference type="OrthoDB" id="846806at2"/>
<dbReference type="Gene3D" id="2.60.40.2750">
    <property type="match status" value="1"/>
</dbReference>
<protein>
    <submittedName>
        <fullName evidence="3">DUF4861 domain-containing protein</fullName>
    </submittedName>
</protein>